<reference evidence="2" key="1">
    <citation type="submission" date="2017-05" db="UniProtKB">
        <authorList>
            <consortium name="EnsemblMetazoa"/>
        </authorList>
    </citation>
    <scope>IDENTIFICATION</scope>
</reference>
<dbReference type="AlphaFoldDB" id="A0A1X7SR54"/>
<dbReference type="InParanoid" id="A0A1X7SR54"/>
<dbReference type="Gene3D" id="1.25.40.20">
    <property type="entry name" value="Ankyrin repeat-containing domain"/>
    <property type="match status" value="1"/>
</dbReference>
<dbReference type="SUPFAM" id="SSF48403">
    <property type="entry name" value="Ankyrin repeat"/>
    <property type="match status" value="1"/>
</dbReference>
<dbReference type="PROSITE" id="PS50088">
    <property type="entry name" value="ANK_REPEAT"/>
    <property type="match status" value="1"/>
</dbReference>
<dbReference type="InterPro" id="IPR039323">
    <property type="entry name" value="ANKRD_45/46/60"/>
</dbReference>
<name>A0A1X7SR54_AMPQE</name>
<dbReference type="EnsemblMetazoa" id="Aqu2.1.04606_001">
    <property type="protein sequence ID" value="Aqu2.1.04606_001"/>
    <property type="gene ID" value="Aqu2.1.04606"/>
</dbReference>
<proteinExistence type="predicted"/>
<dbReference type="Pfam" id="PF13637">
    <property type="entry name" value="Ank_4"/>
    <property type="match status" value="1"/>
</dbReference>
<evidence type="ECO:0000256" key="1">
    <source>
        <dbReference type="PROSITE-ProRule" id="PRU00023"/>
    </source>
</evidence>
<dbReference type="PROSITE" id="PS50297">
    <property type="entry name" value="ANK_REP_REGION"/>
    <property type="match status" value="1"/>
</dbReference>
<protein>
    <submittedName>
        <fullName evidence="2">Uncharacterized protein</fullName>
    </submittedName>
</protein>
<feature type="repeat" description="ANK" evidence="1">
    <location>
        <begin position="34"/>
        <end position="66"/>
    </location>
</feature>
<dbReference type="PANTHER" id="PTHR22677">
    <property type="entry name" value="ANKYRIN REPEAT DOMAIN-CONTAINING PROTEIN 60"/>
    <property type="match status" value="1"/>
</dbReference>
<organism evidence="2">
    <name type="scientific">Amphimedon queenslandica</name>
    <name type="common">Sponge</name>
    <dbReference type="NCBI Taxonomy" id="400682"/>
    <lineage>
        <taxon>Eukaryota</taxon>
        <taxon>Metazoa</taxon>
        <taxon>Porifera</taxon>
        <taxon>Demospongiae</taxon>
        <taxon>Heteroscleromorpha</taxon>
        <taxon>Haplosclerida</taxon>
        <taxon>Niphatidae</taxon>
        <taxon>Amphimedon</taxon>
    </lineage>
</organism>
<dbReference type="OrthoDB" id="426293at2759"/>
<evidence type="ECO:0000313" key="2">
    <source>
        <dbReference type="EnsemblMetazoa" id="Aqu2.1.04606_001"/>
    </source>
</evidence>
<accession>A0A1X7SR54</accession>
<dbReference type="SMART" id="SM00248">
    <property type="entry name" value="ANK"/>
    <property type="match status" value="2"/>
</dbReference>
<sequence>DLQLYRAAVRGNIESMRSAISNGADINWKSPIDGNFTPLHAAAIENKINAVQWLLSNGATVDSRAYFR</sequence>
<dbReference type="PANTHER" id="PTHR22677:SF4">
    <property type="entry name" value="USHER SYNDROME TYPE-1G PROTEIN-LIKE PROTEIN"/>
    <property type="match status" value="1"/>
</dbReference>
<keyword evidence="1" id="KW-0040">ANK repeat</keyword>
<dbReference type="InterPro" id="IPR002110">
    <property type="entry name" value="Ankyrin_rpt"/>
</dbReference>
<dbReference type="InterPro" id="IPR036770">
    <property type="entry name" value="Ankyrin_rpt-contain_sf"/>
</dbReference>
<dbReference type="STRING" id="400682.A0A1X7SR54"/>